<dbReference type="PANTHER" id="PTHR47521:SF7">
    <property type="entry name" value="SERPENTINE RECEPTOR CLASS EPSILON-6"/>
    <property type="match status" value="1"/>
</dbReference>
<name>A0A016VPR3_9BILA</name>
<dbReference type="EMBL" id="JARK01001342">
    <property type="protein sequence ID" value="EYC29410.1"/>
    <property type="molecule type" value="Genomic_DNA"/>
</dbReference>
<feature type="transmembrane region" description="Helical" evidence="5">
    <location>
        <begin position="201"/>
        <end position="225"/>
    </location>
</feature>
<keyword evidence="7" id="KW-1185">Reference proteome</keyword>
<protein>
    <submittedName>
        <fullName evidence="6">Uncharacterized protein</fullName>
    </submittedName>
</protein>
<feature type="transmembrane region" description="Helical" evidence="5">
    <location>
        <begin position="249"/>
        <end position="266"/>
    </location>
</feature>
<keyword evidence="3 5" id="KW-1133">Transmembrane helix</keyword>
<feature type="transmembrane region" description="Helical" evidence="5">
    <location>
        <begin position="80"/>
        <end position="104"/>
    </location>
</feature>
<reference evidence="6" key="1">
    <citation type="submission" date="2014-02" db="EMBL/GenBank/DDBJ databases">
        <title>The genome and transcriptome of the zoonotic hookworm Ancylostoma ceylanicum reveal infection-specific gene families.</title>
        <authorList>
            <person name="Schwarz E.M."/>
            <person name="Hu Y."/>
            <person name="Antoshechkin I."/>
            <person name="Miller M.M."/>
            <person name="Sternberg P.W."/>
            <person name="Aroian R.V."/>
        </authorList>
    </citation>
    <scope>NUCLEOTIDE SEQUENCE</scope>
    <source>
        <strain evidence="6">HY135</strain>
    </source>
</reference>
<evidence type="ECO:0000313" key="7">
    <source>
        <dbReference type="Proteomes" id="UP000024635"/>
    </source>
</evidence>
<dbReference type="InterPro" id="IPR019408">
    <property type="entry name" value="7TM_GPCR_serpentine_rcpt_Srab"/>
</dbReference>
<proteinExistence type="predicted"/>
<dbReference type="OrthoDB" id="5890688at2759"/>
<dbReference type="GO" id="GO:0016020">
    <property type="term" value="C:membrane"/>
    <property type="evidence" value="ECO:0007669"/>
    <property type="project" value="UniProtKB-SubCell"/>
</dbReference>
<evidence type="ECO:0000256" key="2">
    <source>
        <dbReference type="ARBA" id="ARBA00022692"/>
    </source>
</evidence>
<keyword evidence="2 5" id="KW-0812">Transmembrane</keyword>
<dbReference type="InterPro" id="IPR052860">
    <property type="entry name" value="NRL-GPCR1"/>
</dbReference>
<evidence type="ECO:0000313" key="6">
    <source>
        <dbReference type="EMBL" id="EYC29410.1"/>
    </source>
</evidence>
<organism evidence="6 7">
    <name type="scientific">Ancylostoma ceylanicum</name>
    <dbReference type="NCBI Taxonomy" id="53326"/>
    <lineage>
        <taxon>Eukaryota</taxon>
        <taxon>Metazoa</taxon>
        <taxon>Ecdysozoa</taxon>
        <taxon>Nematoda</taxon>
        <taxon>Chromadorea</taxon>
        <taxon>Rhabditida</taxon>
        <taxon>Rhabditina</taxon>
        <taxon>Rhabditomorpha</taxon>
        <taxon>Strongyloidea</taxon>
        <taxon>Ancylostomatidae</taxon>
        <taxon>Ancylostomatinae</taxon>
        <taxon>Ancylostoma</taxon>
    </lineage>
</organism>
<dbReference type="PANTHER" id="PTHR47521">
    <property type="entry name" value="SERPENTINE RECEPTOR, CLASS E (EPSILON)-RELATED"/>
    <property type="match status" value="1"/>
</dbReference>
<feature type="transmembrane region" description="Helical" evidence="5">
    <location>
        <begin position="124"/>
        <end position="147"/>
    </location>
</feature>
<accession>A0A016VPR3</accession>
<comment type="subcellular location">
    <subcellularLocation>
        <location evidence="1">Membrane</location>
        <topology evidence="1">Multi-pass membrane protein</topology>
    </subcellularLocation>
</comment>
<reference evidence="7" key="2">
    <citation type="journal article" date="2015" name="Nat. Genet.">
        <title>The genome and transcriptome of the zoonotic hookworm Ancylostoma ceylanicum identify infection-specific gene families.</title>
        <authorList>
            <person name="Schwarz E.M."/>
            <person name="Hu Y."/>
            <person name="Antoshechkin I."/>
            <person name="Miller M.M."/>
            <person name="Sternberg P.W."/>
            <person name="Aroian R.V."/>
        </authorList>
    </citation>
    <scope>NUCLEOTIDE SEQUENCE</scope>
    <source>
        <strain evidence="7">HY135</strain>
    </source>
</reference>
<evidence type="ECO:0000256" key="3">
    <source>
        <dbReference type="ARBA" id="ARBA00022989"/>
    </source>
</evidence>
<keyword evidence="4 5" id="KW-0472">Membrane</keyword>
<dbReference type="EMBL" id="JARK01001342">
    <property type="protein sequence ID" value="EYC29409.1"/>
    <property type="molecule type" value="Genomic_DNA"/>
</dbReference>
<sequence length="305" mass="34835">MIGGCGENLSMTAYFYLQLLAYTTGTVTVVPLWYLLFTGTLLHKNFRTILFLATIAGQGVAFPMYTYAIYKELAPDPDTVFTSLLFDVAVIFTKMFEMGCLFLCIERAVAVAKLGTYEQYVSPVITVVITVTLIAVSLLIAVGVQFIHRNNLYIGYALAVYALSSFIITIAIWIYRRKSHRFGKMNSLQKKFQHRENGRTFPIYFCVSANELIFSGISLVMYVLMTKAVNEMDAYTAFELFDALQLVDAYRIAFVNVVVLVNWYLYRRTRRPVVQSQPQDEAKTYFDQLHQSWNPIVETKSGRKM</sequence>
<feature type="transmembrane region" description="Helical" evidence="5">
    <location>
        <begin position="15"/>
        <end position="37"/>
    </location>
</feature>
<comment type="caution">
    <text evidence="6">The sequence shown here is derived from an EMBL/GenBank/DDBJ whole genome shotgun (WGS) entry which is preliminary data.</text>
</comment>
<evidence type="ECO:0000256" key="4">
    <source>
        <dbReference type="ARBA" id="ARBA00023136"/>
    </source>
</evidence>
<feature type="transmembrane region" description="Helical" evidence="5">
    <location>
        <begin position="49"/>
        <end position="68"/>
    </location>
</feature>
<dbReference type="Pfam" id="PF10292">
    <property type="entry name" value="7TM_GPCR_Srab"/>
    <property type="match status" value="1"/>
</dbReference>
<dbReference type="AlphaFoldDB" id="A0A016VPR3"/>
<evidence type="ECO:0000256" key="5">
    <source>
        <dbReference type="SAM" id="Phobius"/>
    </source>
</evidence>
<dbReference type="Proteomes" id="UP000024635">
    <property type="component" value="Unassembled WGS sequence"/>
</dbReference>
<feature type="transmembrane region" description="Helical" evidence="5">
    <location>
        <begin position="153"/>
        <end position="175"/>
    </location>
</feature>
<evidence type="ECO:0000256" key="1">
    <source>
        <dbReference type="ARBA" id="ARBA00004141"/>
    </source>
</evidence>
<gene>
    <name evidence="6" type="primary">Acey_s0006.g2961</name>
    <name evidence="6" type="ORF">Y032_0006g2961</name>
</gene>